<reference evidence="2 3" key="1">
    <citation type="submission" date="2011-02" db="EMBL/GenBank/DDBJ databases">
        <title>The Genome Sequence of Sphaeroforma arctica JP610.</title>
        <authorList>
            <consortium name="The Broad Institute Genome Sequencing Platform"/>
            <person name="Russ C."/>
            <person name="Cuomo C."/>
            <person name="Young S.K."/>
            <person name="Zeng Q."/>
            <person name="Gargeya S."/>
            <person name="Alvarado L."/>
            <person name="Berlin A."/>
            <person name="Chapman S.B."/>
            <person name="Chen Z."/>
            <person name="Freedman E."/>
            <person name="Gellesch M."/>
            <person name="Goldberg J."/>
            <person name="Griggs A."/>
            <person name="Gujja S."/>
            <person name="Heilman E."/>
            <person name="Heiman D."/>
            <person name="Howarth C."/>
            <person name="Mehta T."/>
            <person name="Neiman D."/>
            <person name="Pearson M."/>
            <person name="Roberts A."/>
            <person name="Saif S."/>
            <person name="Shea T."/>
            <person name="Shenoy N."/>
            <person name="Sisk P."/>
            <person name="Stolte C."/>
            <person name="Sykes S."/>
            <person name="White J."/>
            <person name="Yandava C."/>
            <person name="Burger G."/>
            <person name="Gray M.W."/>
            <person name="Holland P.W.H."/>
            <person name="King N."/>
            <person name="Lang F.B.F."/>
            <person name="Roger A.J."/>
            <person name="Ruiz-Trillo I."/>
            <person name="Haas B."/>
            <person name="Nusbaum C."/>
            <person name="Birren B."/>
        </authorList>
    </citation>
    <scope>NUCLEOTIDE SEQUENCE [LARGE SCALE GENOMIC DNA]</scope>
    <source>
        <strain evidence="2 3">JP610</strain>
    </source>
</reference>
<gene>
    <name evidence="2" type="ORF">SARC_14977</name>
</gene>
<feature type="non-terminal residue" evidence="2">
    <location>
        <position position="1"/>
    </location>
</feature>
<keyword evidence="3" id="KW-1185">Reference proteome</keyword>
<evidence type="ECO:0000313" key="3">
    <source>
        <dbReference type="Proteomes" id="UP000054560"/>
    </source>
</evidence>
<dbReference type="GeneID" id="25915481"/>
<dbReference type="AlphaFoldDB" id="A0A0L0F6W9"/>
<organism evidence="2 3">
    <name type="scientific">Sphaeroforma arctica JP610</name>
    <dbReference type="NCBI Taxonomy" id="667725"/>
    <lineage>
        <taxon>Eukaryota</taxon>
        <taxon>Ichthyosporea</taxon>
        <taxon>Ichthyophonida</taxon>
        <taxon>Sphaeroforma</taxon>
    </lineage>
</organism>
<feature type="non-terminal residue" evidence="2">
    <location>
        <position position="83"/>
    </location>
</feature>
<evidence type="ECO:0000256" key="1">
    <source>
        <dbReference type="SAM" id="MobiDB-lite"/>
    </source>
</evidence>
<feature type="compositionally biased region" description="Polar residues" evidence="1">
    <location>
        <begin position="37"/>
        <end position="47"/>
    </location>
</feature>
<evidence type="ECO:0000313" key="2">
    <source>
        <dbReference type="EMBL" id="KNC72465.1"/>
    </source>
</evidence>
<dbReference type="Proteomes" id="UP000054560">
    <property type="component" value="Unassembled WGS sequence"/>
</dbReference>
<protein>
    <submittedName>
        <fullName evidence="2">Uncharacterized protein</fullName>
    </submittedName>
</protein>
<sequence length="83" mass="9067">TLAWRGRYKRHEVELTIASTATAHAKKPKITPAATDGNESSFNPTSTDLINATANAQEKHVVRTTAAHELCEDDHDAFEVNPP</sequence>
<accession>A0A0L0F6W9</accession>
<feature type="region of interest" description="Disordered" evidence="1">
    <location>
        <begin position="19"/>
        <end position="47"/>
    </location>
</feature>
<dbReference type="EMBL" id="KQ247004">
    <property type="protein sequence ID" value="KNC72465.1"/>
    <property type="molecule type" value="Genomic_DNA"/>
</dbReference>
<name>A0A0L0F6W9_9EUKA</name>
<proteinExistence type="predicted"/>
<dbReference type="RefSeq" id="XP_014146367.1">
    <property type="nucleotide sequence ID" value="XM_014290892.1"/>
</dbReference>